<evidence type="ECO:0000313" key="2">
    <source>
        <dbReference type="EMBL" id="GAI92492.1"/>
    </source>
</evidence>
<keyword evidence="1" id="KW-0472">Membrane</keyword>
<protein>
    <submittedName>
        <fullName evidence="2">Uncharacterized protein</fullName>
    </submittedName>
</protein>
<sequence>MKLRTLKIVILIIFAIFCLYLISWTFDFSKGEEPRLGITFSQFYAQEQLGLDWQETYLAILKDLNPKYLRLIAYWQY</sequence>
<keyword evidence="1" id="KW-1133">Transmembrane helix</keyword>
<evidence type="ECO:0000256" key="1">
    <source>
        <dbReference type="SAM" id="Phobius"/>
    </source>
</evidence>
<proteinExistence type="predicted"/>
<name>X1SHM2_9ZZZZ</name>
<reference evidence="2" key="1">
    <citation type="journal article" date="2014" name="Front. Microbiol.">
        <title>High frequency of phylogenetically diverse reductive dehalogenase-homologous genes in deep subseafloor sedimentary metagenomes.</title>
        <authorList>
            <person name="Kawai M."/>
            <person name="Futagami T."/>
            <person name="Toyoda A."/>
            <person name="Takaki Y."/>
            <person name="Nishi S."/>
            <person name="Hori S."/>
            <person name="Arai W."/>
            <person name="Tsubouchi T."/>
            <person name="Morono Y."/>
            <person name="Uchiyama I."/>
            <person name="Ito T."/>
            <person name="Fujiyama A."/>
            <person name="Inagaki F."/>
            <person name="Takami H."/>
        </authorList>
    </citation>
    <scope>NUCLEOTIDE SEQUENCE</scope>
    <source>
        <strain evidence="2">Expedition CK06-06</strain>
    </source>
</reference>
<organism evidence="2">
    <name type="scientific">marine sediment metagenome</name>
    <dbReference type="NCBI Taxonomy" id="412755"/>
    <lineage>
        <taxon>unclassified sequences</taxon>
        <taxon>metagenomes</taxon>
        <taxon>ecological metagenomes</taxon>
    </lineage>
</organism>
<feature type="non-terminal residue" evidence="2">
    <location>
        <position position="77"/>
    </location>
</feature>
<dbReference type="AlphaFoldDB" id="X1SHM2"/>
<dbReference type="EMBL" id="BARW01021832">
    <property type="protein sequence ID" value="GAI92492.1"/>
    <property type="molecule type" value="Genomic_DNA"/>
</dbReference>
<gene>
    <name evidence="2" type="ORF">S12H4_36597</name>
</gene>
<feature type="transmembrane region" description="Helical" evidence="1">
    <location>
        <begin position="6"/>
        <end position="26"/>
    </location>
</feature>
<accession>X1SHM2</accession>
<keyword evidence="1" id="KW-0812">Transmembrane</keyword>
<comment type="caution">
    <text evidence="2">The sequence shown here is derived from an EMBL/GenBank/DDBJ whole genome shotgun (WGS) entry which is preliminary data.</text>
</comment>